<dbReference type="EMBL" id="JAFREP010000017">
    <property type="protein sequence ID" value="MBO1320503.1"/>
    <property type="molecule type" value="Genomic_DNA"/>
</dbReference>
<keyword evidence="3" id="KW-1003">Cell membrane</keyword>
<keyword evidence="11" id="KW-1185">Reference proteome</keyword>
<evidence type="ECO:0000259" key="8">
    <source>
        <dbReference type="Pfam" id="PF02687"/>
    </source>
</evidence>
<sequence length="421" mass="45784">MSFDRFIAHRYLKAKRKQSFIGVISIITLVGITLGVGALNIALAIHNGMRGAFITSLVGETGNLYVVANSMVDYSWNSDEVASLGKTIATVPGVRAVSMMRQEPGVLVSRQKRLNYCKLFGIVPDSHAAAAPSLRKLEEGSLAALERPQDQRPGIVLGIDLARDLGVRMGDDLRVMVPRLSSPGLGMRPGQLRLKELKCEVVGIFKTGNSQFDAVDAYLQLEQLLLVLGTTEIQQIMVNFDDLAAMEAGKEALQLHPELLPSANVVDLRDLNQGLLSALALEKLATTAVISLFILVVALNMISALTMLVMEKHRDIGIMRAFGTPRGTIMRIFLRQGMTLSLWGTLMGSVIGVAVSVFADQTRLIKLDNNVYEVLNYLPFTVHAHEVLLVAVGSLMVSFLTSIFPARQAAAMDPVEALAYE</sequence>
<reference evidence="10" key="1">
    <citation type="submission" date="2021-03" db="EMBL/GenBank/DDBJ databases">
        <authorList>
            <person name="Wang G."/>
        </authorList>
    </citation>
    <scope>NUCLEOTIDE SEQUENCE</scope>
    <source>
        <strain evidence="10">KCTC 12899</strain>
    </source>
</reference>
<feature type="transmembrane region" description="Helical" evidence="7">
    <location>
        <begin position="20"/>
        <end position="45"/>
    </location>
</feature>
<comment type="caution">
    <text evidence="10">The sequence shown here is derived from an EMBL/GenBank/DDBJ whole genome shotgun (WGS) entry which is preliminary data.</text>
</comment>
<evidence type="ECO:0000259" key="9">
    <source>
        <dbReference type="Pfam" id="PF12704"/>
    </source>
</evidence>
<dbReference type="PANTHER" id="PTHR30489">
    <property type="entry name" value="LIPOPROTEIN-RELEASING SYSTEM TRANSMEMBRANE PROTEIN LOLE"/>
    <property type="match status" value="1"/>
</dbReference>
<feature type="transmembrane region" description="Helical" evidence="7">
    <location>
        <begin position="340"/>
        <end position="359"/>
    </location>
</feature>
<accession>A0A8J7U5J0</accession>
<evidence type="ECO:0000256" key="1">
    <source>
        <dbReference type="ARBA" id="ARBA00004651"/>
    </source>
</evidence>
<keyword evidence="4 7" id="KW-0812">Transmembrane</keyword>
<dbReference type="AlphaFoldDB" id="A0A8J7U5J0"/>
<evidence type="ECO:0000313" key="10">
    <source>
        <dbReference type="EMBL" id="MBO1320503.1"/>
    </source>
</evidence>
<dbReference type="GO" id="GO:0044874">
    <property type="term" value="P:lipoprotein localization to outer membrane"/>
    <property type="evidence" value="ECO:0007669"/>
    <property type="project" value="TreeGrafter"/>
</dbReference>
<evidence type="ECO:0000256" key="6">
    <source>
        <dbReference type="ARBA" id="ARBA00023136"/>
    </source>
</evidence>
<feature type="domain" description="ABC3 transporter permease C-terminal" evidence="8">
    <location>
        <begin position="289"/>
        <end position="414"/>
    </location>
</feature>
<dbReference type="GO" id="GO:0098797">
    <property type="term" value="C:plasma membrane protein complex"/>
    <property type="evidence" value="ECO:0007669"/>
    <property type="project" value="TreeGrafter"/>
</dbReference>
<keyword evidence="6 7" id="KW-0472">Membrane</keyword>
<evidence type="ECO:0000256" key="3">
    <source>
        <dbReference type="ARBA" id="ARBA00022475"/>
    </source>
</evidence>
<dbReference type="Pfam" id="PF02687">
    <property type="entry name" value="FtsX"/>
    <property type="match status" value="1"/>
</dbReference>
<feature type="domain" description="MacB-like periplasmic core" evidence="9">
    <location>
        <begin position="25"/>
        <end position="254"/>
    </location>
</feature>
<organism evidence="10 11">
    <name type="scientific">Acanthopleuribacter pedis</name>
    <dbReference type="NCBI Taxonomy" id="442870"/>
    <lineage>
        <taxon>Bacteria</taxon>
        <taxon>Pseudomonadati</taxon>
        <taxon>Acidobacteriota</taxon>
        <taxon>Holophagae</taxon>
        <taxon>Acanthopleuribacterales</taxon>
        <taxon>Acanthopleuribacteraceae</taxon>
        <taxon>Acanthopleuribacter</taxon>
    </lineage>
</organism>
<comment type="subcellular location">
    <subcellularLocation>
        <location evidence="1">Cell membrane</location>
        <topology evidence="1">Multi-pass membrane protein</topology>
    </subcellularLocation>
</comment>
<gene>
    <name evidence="10" type="ORF">J3U88_18650</name>
</gene>
<feature type="transmembrane region" description="Helical" evidence="7">
    <location>
        <begin position="288"/>
        <end position="310"/>
    </location>
</feature>
<dbReference type="RefSeq" id="WP_207860458.1">
    <property type="nucleotide sequence ID" value="NZ_JAFREP010000017.1"/>
</dbReference>
<evidence type="ECO:0000256" key="4">
    <source>
        <dbReference type="ARBA" id="ARBA00022692"/>
    </source>
</evidence>
<name>A0A8J7U5J0_9BACT</name>
<dbReference type="InterPro" id="IPR051447">
    <property type="entry name" value="Lipoprotein-release_system"/>
</dbReference>
<evidence type="ECO:0000313" key="11">
    <source>
        <dbReference type="Proteomes" id="UP000664417"/>
    </source>
</evidence>
<proteinExistence type="inferred from homology"/>
<dbReference type="InterPro" id="IPR003838">
    <property type="entry name" value="ABC3_permease_C"/>
</dbReference>
<evidence type="ECO:0000256" key="2">
    <source>
        <dbReference type="ARBA" id="ARBA00005236"/>
    </source>
</evidence>
<keyword evidence="5 7" id="KW-1133">Transmembrane helix</keyword>
<dbReference type="Pfam" id="PF12704">
    <property type="entry name" value="MacB_PCD"/>
    <property type="match status" value="1"/>
</dbReference>
<feature type="transmembrane region" description="Helical" evidence="7">
    <location>
        <begin position="387"/>
        <end position="406"/>
    </location>
</feature>
<comment type="similarity">
    <text evidence="2">Belongs to the ABC-4 integral membrane protein family. LolC/E subfamily.</text>
</comment>
<evidence type="ECO:0000256" key="7">
    <source>
        <dbReference type="SAM" id="Phobius"/>
    </source>
</evidence>
<dbReference type="Proteomes" id="UP000664417">
    <property type="component" value="Unassembled WGS sequence"/>
</dbReference>
<protein>
    <submittedName>
        <fullName evidence="10">ABC transporter permease</fullName>
    </submittedName>
</protein>
<dbReference type="InterPro" id="IPR025857">
    <property type="entry name" value="MacB_PCD"/>
</dbReference>
<dbReference type="PANTHER" id="PTHR30489:SF0">
    <property type="entry name" value="LIPOPROTEIN-RELEASING SYSTEM TRANSMEMBRANE PROTEIN LOLE"/>
    <property type="match status" value="1"/>
</dbReference>
<evidence type="ECO:0000256" key="5">
    <source>
        <dbReference type="ARBA" id="ARBA00022989"/>
    </source>
</evidence>